<name>A0A8H7RNR5_9FUNG</name>
<gene>
    <name evidence="1" type="ORF">INT45_006848</name>
</gene>
<accession>A0A8H7RNR5</accession>
<dbReference type="OrthoDB" id="2430203at2759"/>
<comment type="caution">
    <text evidence="1">The sequence shown here is derived from an EMBL/GenBank/DDBJ whole genome shotgun (WGS) entry which is preliminary data.</text>
</comment>
<dbReference type="Proteomes" id="UP000646827">
    <property type="component" value="Unassembled WGS sequence"/>
</dbReference>
<dbReference type="EMBL" id="JAEPRB010000617">
    <property type="protein sequence ID" value="KAG2214481.1"/>
    <property type="molecule type" value="Genomic_DNA"/>
</dbReference>
<protein>
    <recommendedName>
        <fullName evidence="3">MULE transposase domain-containing protein</fullName>
    </recommendedName>
</protein>
<evidence type="ECO:0008006" key="3">
    <source>
        <dbReference type="Google" id="ProtNLM"/>
    </source>
</evidence>
<organism evidence="1 2">
    <name type="scientific">Circinella minor</name>
    <dbReference type="NCBI Taxonomy" id="1195481"/>
    <lineage>
        <taxon>Eukaryota</taxon>
        <taxon>Fungi</taxon>
        <taxon>Fungi incertae sedis</taxon>
        <taxon>Mucoromycota</taxon>
        <taxon>Mucoromycotina</taxon>
        <taxon>Mucoromycetes</taxon>
        <taxon>Mucorales</taxon>
        <taxon>Lichtheimiaceae</taxon>
        <taxon>Circinella</taxon>
    </lineage>
</organism>
<evidence type="ECO:0000313" key="1">
    <source>
        <dbReference type="EMBL" id="KAG2214481.1"/>
    </source>
</evidence>
<evidence type="ECO:0000313" key="2">
    <source>
        <dbReference type="Proteomes" id="UP000646827"/>
    </source>
</evidence>
<keyword evidence="2" id="KW-1185">Reference proteome</keyword>
<sequence>MYSIVIRNPTFDRGVPIAYLITNYQSAESLKQWFIILKAIGVNPVKITIDCDLSEANAIVAIYSESTVIQYCSWHVARAWMVARSLFLDMRDLMWEEEEDQFGLRLQEFKEKWATQSVFLAYFTQQWLDNDRYKRWVRAFQPDMYRYMETNSYIGNILC</sequence>
<reference evidence="1 2" key="1">
    <citation type="submission" date="2020-12" db="EMBL/GenBank/DDBJ databases">
        <title>Metabolic potential, ecology and presence of endohyphal bacteria is reflected in genomic diversity of Mucoromycotina.</title>
        <authorList>
            <person name="Muszewska A."/>
            <person name="Okrasinska A."/>
            <person name="Steczkiewicz K."/>
            <person name="Drgas O."/>
            <person name="Orlowska M."/>
            <person name="Perlinska-Lenart U."/>
            <person name="Aleksandrzak-Piekarczyk T."/>
            <person name="Szatraj K."/>
            <person name="Zielenkiewicz U."/>
            <person name="Pilsyk S."/>
            <person name="Malc E."/>
            <person name="Mieczkowski P."/>
            <person name="Kruszewska J.S."/>
            <person name="Biernat P."/>
            <person name="Pawlowska J."/>
        </authorList>
    </citation>
    <scope>NUCLEOTIDE SEQUENCE [LARGE SCALE GENOMIC DNA]</scope>
    <source>
        <strain evidence="1 2">CBS 142.35</strain>
    </source>
</reference>
<dbReference type="AlphaFoldDB" id="A0A8H7RNR5"/>
<proteinExistence type="predicted"/>